<organism evidence="5 6">
    <name type="scientific">Mesorhabditis spiculigera</name>
    <dbReference type="NCBI Taxonomy" id="96644"/>
    <lineage>
        <taxon>Eukaryota</taxon>
        <taxon>Metazoa</taxon>
        <taxon>Ecdysozoa</taxon>
        <taxon>Nematoda</taxon>
        <taxon>Chromadorea</taxon>
        <taxon>Rhabditida</taxon>
        <taxon>Rhabditina</taxon>
        <taxon>Rhabditomorpha</taxon>
        <taxon>Rhabditoidea</taxon>
        <taxon>Rhabditidae</taxon>
        <taxon>Mesorhabditinae</taxon>
        <taxon>Mesorhabditis</taxon>
    </lineage>
</organism>
<keyword evidence="3" id="KW-1133">Transmembrane helix</keyword>
<reference evidence="5" key="1">
    <citation type="submission" date="2023-06" db="EMBL/GenBank/DDBJ databases">
        <authorList>
            <person name="Delattre M."/>
        </authorList>
    </citation>
    <scope>NUCLEOTIDE SEQUENCE</scope>
    <source>
        <strain evidence="5">AF72</strain>
    </source>
</reference>
<dbReference type="PANTHER" id="PTHR15407">
    <property type="entry name" value="FUKUTIN-RELATED"/>
    <property type="match status" value="1"/>
</dbReference>
<gene>
    <name evidence="5" type="ORF">MSPICULIGERA_LOCUS2999</name>
</gene>
<evidence type="ECO:0000313" key="6">
    <source>
        <dbReference type="Proteomes" id="UP001177023"/>
    </source>
</evidence>
<dbReference type="PANTHER" id="PTHR15407:SF28">
    <property type="entry name" value="RIBITOL-5-PHOSPHATE TRANSFERASE FKTN"/>
    <property type="match status" value="1"/>
</dbReference>
<proteinExistence type="predicted"/>
<sequence length="342" mass="39731">MNYYRPNVPLRDLISEEDRTRTPKLIILDGPYTRELFAGQPELFMVAVEVGEDRTIDDLKKVKESSPYAELLFFINSPSNDFFEIFRPENISDLRLMPKSAYTKEWNTFVPRDDAFHARLWAGSRMIGCLNLTNLRNTTEPPVMIPEDVYWLSVMRDLHFEYRALPFVLGGTLLGWRRECALIPHTTDMDIATFEDEFPMALIEDAINMRGERLRLHRVIGKPGDSYEATFSVTTQRGTTFTIDLFTMYRDPAKRCCYTTIVYGPPAYKKYRDEYPWFEADFCTANLHGYVFHVPCDPDAILEADYGKNWTADRPSKGYRYGPNLVWNGNYGTKGAELVRFF</sequence>
<comment type="subcellular location">
    <subcellularLocation>
        <location evidence="1">Membrane</location>
        <topology evidence="1">Single-pass membrane protein</topology>
    </subcellularLocation>
</comment>
<dbReference type="Proteomes" id="UP001177023">
    <property type="component" value="Unassembled WGS sequence"/>
</dbReference>
<evidence type="ECO:0000256" key="4">
    <source>
        <dbReference type="ARBA" id="ARBA00023136"/>
    </source>
</evidence>
<name>A0AA36C9Y6_9BILA</name>
<keyword evidence="6" id="KW-1185">Reference proteome</keyword>
<evidence type="ECO:0000256" key="2">
    <source>
        <dbReference type="ARBA" id="ARBA00022692"/>
    </source>
</evidence>
<comment type="caution">
    <text evidence="5">The sequence shown here is derived from an EMBL/GenBank/DDBJ whole genome shotgun (WGS) entry which is preliminary data.</text>
</comment>
<keyword evidence="4" id="KW-0472">Membrane</keyword>
<protein>
    <recommendedName>
        <fullName evidence="7">LicD family protein</fullName>
    </recommendedName>
</protein>
<evidence type="ECO:0000256" key="3">
    <source>
        <dbReference type="ARBA" id="ARBA00022989"/>
    </source>
</evidence>
<keyword evidence="2" id="KW-0812">Transmembrane</keyword>
<dbReference type="InterPro" id="IPR009644">
    <property type="entry name" value="FKTN/MNN4/W02B3.4-1"/>
</dbReference>
<feature type="non-terminal residue" evidence="5">
    <location>
        <position position="1"/>
    </location>
</feature>
<dbReference type="EMBL" id="CATQJA010000856">
    <property type="protein sequence ID" value="CAJ0564317.1"/>
    <property type="molecule type" value="Genomic_DNA"/>
</dbReference>
<evidence type="ECO:0000256" key="1">
    <source>
        <dbReference type="ARBA" id="ARBA00004167"/>
    </source>
</evidence>
<accession>A0AA36C9Y6</accession>
<dbReference type="AlphaFoldDB" id="A0AA36C9Y6"/>
<evidence type="ECO:0000313" key="5">
    <source>
        <dbReference type="EMBL" id="CAJ0564317.1"/>
    </source>
</evidence>
<dbReference type="GO" id="GO:0016020">
    <property type="term" value="C:membrane"/>
    <property type="evidence" value="ECO:0007669"/>
    <property type="project" value="UniProtKB-SubCell"/>
</dbReference>
<evidence type="ECO:0008006" key="7">
    <source>
        <dbReference type="Google" id="ProtNLM"/>
    </source>
</evidence>